<keyword evidence="11" id="KW-0028">Amino-acid biosynthesis</keyword>
<dbReference type="PRINTS" id="PR00096">
    <property type="entry name" value="GATASE"/>
</dbReference>
<keyword evidence="11" id="KW-0055">Arginine biosynthesis</keyword>
<comment type="subunit">
    <text evidence="11">Composed of two chains; the small (or glutamine) chain promotes the hydrolysis of glutamine to ammonia, which is used by the large (or ammonia) chain to synthesize carbamoyl phosphate. Tetramer of heterodimers (alpha,beta)4.</text>
</comment>
<dbReference type="InterPro" id="IPR006274">
    <property type="entry name" value="CarbamoylP_synth_ssu"/>
</dbReference>
<keyword evidence="8 11" id="KW-0665">Pyrimidine biosynthesis</keyword>
<dbReference type="InterPro" id="IPR017926">
    <property type="entry name" value="GATASE"/>
</dbReference>
<dbReference type="KEGG" id="udi:ASNER_233"/>
<comment type="pathway">
    <text evidence="2 11">Amino-acid biosynthesis; L-arginine biosynthesis; carbamoyl phosphate from bicarbonate: step 1/1.</text>
</comment>
<keyword evidence="5 11" id="KW-0547">Nucleotide-binding</keyword>
<dbReference type="GO" id="GO:0006541">
    <property type="term" value="P:glutamine metabolic process"/>
    <property type="evidence" value="ECO:0007669"/>
    <property type="project" value="InterPro"/>
</dbReference>
<dbReference type="UniPathway" id="UPA00070">
    <property type="reaction ID" value="UER00115"/>
</dbReference>
<dbReference type="GO" id="GO:0044205">
    <property type="term" value="P:'de novo' UMP biosynthetic process"/>
    <property type="evidence" value="ECO:0007669"/>
    <property type="project" value="UniProtKB-UniRule"/>
</dbReference>
<comment type="similarity">
    <text evidence="3 11">Belongs to the CarA family.</text>
</comment>
<dbReference type="HOGENOM" id="CLU_035901_2_1_10"/>
<dbReference type="HAMAP" id="MF_01209">
    <property type="entry name" value="CPSase_S_chain"/>
    <property type="match status" value="1"/>
</dbReference>
<sequence>MIYYQHKAIIALQDGTQYKGYHFGATISTSGEIVFNTAMTGYTESITDPSYKGQLLVYTFPLIGNYGIPEEDIFMEAFYESESIHINGLIVSDYSHDPNHWRMAYNLSYWLKINNIPGISGIDTRALTKKLRKKGSMLGKIIFYQDIPFYNYNKENLASQVCIKKKTVYGNGKYRILLVDFGVKNNILLSLIKRDCTVVRVPWDYDFRLSHYDGLFLSNGPGNPKIYQKPINYLRYVLNKEAPIFGICLGNQLLGLAAGGNTYKLTFGHRSHNQPVKIEGSVHAFITSQNHGYVIEEKSLPRGWKVLFRNLNDNSCEGLIHEYKPFFSVQFHPEGAGGPLDTEFLLDWFIQRIHKYKKY</sequence>
<protein>
    <recommendedName>
        <fullName evidence="11">Carbamoyl phosphate synthase small chain</fullName>
        <ecNumber evidence="11">6.3.5.5</ecNumber>
    </recommendedName>
    <alternativeName>
        <fullName evidence="11">Carbamoyl phosphate synthetase glutamine chain</fullName>
    </alternativeName>
</protein>
<feature type="active site" description="Nucleophile" evidence="11">
    <location>
        <position position="248"/>
    </location>
</feature>
<dbReference type="PATRIC" id="fig|1133592.3.peg.216"/>
<keyword evidence="7 11" id="KW-0315">Glutamine amidotransferase</keyword>
<feature type="binding site" evidence="11">
    <location>
        <position position="249"/>
    </location>
    <ligand>
        <name>L-glutamine</name>
        <dbReference type="ChEBI" id="CHEBI:58359"/>
    </ligand>
</feature>
<dbReference type="Gene3D" id="3.50.30.20">
    <property type="entry name" value="Carbamoyl-phosphate synthase small subunit, N-terminal domain"/>
    <property type="match status" value="1"/>
</dbReference>
<dbReference type="GO" id="GO:0004359">
    <property type="term" value="F:glutaminase activity"/>
    <property type="evidence" value="ECO:0007669"/>
    <property type="project" value="RHEA"/>
</dbReference>
<dbReference type="SUPFAM" id="SSF52021">
    <property type="entry name" value="Carbamoyl phosphate synthetase, small subunit N-terminal domain"/>
    <property type="match status" value="1"/>
</dbReference>
<dbReference type="PANTHER" id="PTHR43418:SF7">
    <property type="entry name" value="CARBAMOYL-PHOSPHATE SYNTHASE SMALL CHAIN"/>
    <property type="match status" value="1"/>
</dbReference>
<evidence type="ECO:0000256" key="10">
    <source>
        <dbReference type="ARBA" id="ARBA00049285"/>
    </source>
</evidence>
<evidence type="ECO:0000256" key="8">
    <source>
        <dbReference type="ARBA" id="ARBA00022975"/>
    </source>
</evidence>
<dbReference type="GO" id="GO:0004088">
    <property type="term" value="F:carbamoyl-phosphate synthase (glutamine-hydrolyzing) activity"/>
    <property type="evidence" value="ECO:0007669"/>
    <property type="project" value="UniProtKB-UniRule"/>
</dbReference>
<dbReference type="InterPro" id="IPR035686">
    <property type="entry name" value="CPSase_GATase1"/>
</dbReference>
<name>L7VJU0_9FLAO</name>
<evidence type="ECO:0000256" key="6">
    <source>
        <dbReference type="ARBA" id="ARBA00022840"/>
    </source>
</evidence>
<evidence type="ECO:0000256" key="3">
    <source>
        <dbReference type="ARBA" id="ARBA00007800"/>
    </source>
</evidence>
<dbReference type="NCBIfam" id="NF009475">
    <property type="entry name" value="PRK12838.1"/>
    <property type="match status" value="1"/>
</dbReference>
<keyword evidence="6 11" id="KW-0067">ATP-binding</keyword>
<dbReference type="NCBIfam" id="TIGR01368">
    <property type="entry name" value="CPSaseIIsmall"/>
    <property type="match status" value="1"/>
</dbReference>
<dbReference type="PRINTS" id="PR00099">
    <property type="entry name" value="CPSGATASE"/>
</dbReference>
<feature type="binding site" evidence="11">
    <location>
        <position position="293"/>
    </location>
    <ligand>
        <name>L-glutamine</name>
        <dbReference type="ChEBI" id="CHEBI:58359"/>
    </ligand>
</feature>
<dbReference type="GO" id="GO:0006207">
    <property type="term" value="P:'de novo' pyrimidine nucleobase biosynthetic process"/>
    <property type="evidence" value="ECO:0007669"/>
    <property type="project" value="InterPro"/>
</dbReference>
<accession>L7VJU0</accession>
<dbReference type="EMBL" id="CP003263">
    <property type="protein sequence ID" value="AGC66987.1"/>
    <property type="molecule type" value="Genomic_DNA"/>
</dbReference>
<evidence type="ECO:0000256" key="2">
    <source>
        <dbReference type="ARBA" id="ARBA00005077"/>
    </source>
</evidence>
<dbReference type="GO" id="GO:0006526">
    <property type="term" value="P:L-arginine biosynthetic process"/>
    <property type="evidence" value="ECO:0007669"/>
    <property type="project" value="UniProtKB-UniRule"/>
</dbReference>
<evidence type="ECO:0000313" key="13">
    <source>
        <dbReference type="EMBL" id="AGC66987.1"/>
    </source>
</evidence>
<feature type="region of interest" description="CPSase" evidence="11">
    <location>
        <begin position="1"/>
        <end position="174"/>
    </location>
</feature>
<evidence type="ECO:0000256" key="4">
    <source>
        <dbReference type="ARBA" id="ARBA00022598"/>
    </source>
</evidence>
<proteinExistence type="inferred from homology"/>
<dbReference type="AlphaFoldDB" id="L7VJU0"/>
<evidence type="ECO:0000313" key="14">
    <source>
        <dbReference type="Proteomes" id="UP000011174"/>
    </source>
</evidence>
<evidence type="ECO:0000256" key="11">
    <source>
        <dbReference type="HAMAP-Rule" id="MF_01209"/>
    </source>
</evidence>
<dbReference type="PRINTS" id="PR00097">
    <property type="entry name" value="ANTSNTHASEII"/>
</dbReference>
<dbReference type="STRING" id="1133592.ASNER_233"/>
<comment type="pathway">
    <text evidence="1 11">Pyrimidine metabolism; UMP biosynthesis via de novo pathway; (S)-dihydroorotate from bicarbonate: step 1/3.</text>
</comment>
<evidence type="ECO:0000256" key="9">
    <source>
        <dbReference type="ARBA" id="ARBA00048816"/>
    </source>
</evidence>
<dbReference type="InterPro" id="IPR002474">
    <property type="entry name" value="CarbamoylP_synth_ssu_N"/>
</dbReference>
<keyword evidence="4 11" id="KW-0436">Ligase</keyword>
<dbReference type="InterPro" id="IPR036480">
    <property type="entry name" value="CarbP_synth_ssu_N_sf"/>
</dbReference>
<evidence type="ECO:0000256" key="7">
    <source>
        <dbReference type="ARBA" id="ARBA00022962"/>
    </source>
</evidence>
<reference evidence="13 14" key="1">
    <citation type="journal article" date="2013" name="Environ. Microbiol.">
        <title>The nutrient supplying capabilities of Uzinura, an endosymbiont of armoured scale insects.</title>
        <authorList>
            <person name="Sabree Z.L."/>
            <person name="Huang C.Y."/>
            <person name="Okusu A."/>
            <person name="Moran N.A."/>
            <person name="Normark B.B."/>
        </authorList>
    </citation>
    <scope>NUCLEOTIDE SEQUENCE [LARGE SCALE GENOMIC DNA]</scope>
    <source>
        <strain evidence="13 14">ASNER</strain>
    </source>
</reference>
<dbReference type="InterPro" id="IPR050472">
    <property type="entry name" value="Anth_synth/Amidotransfase"/>
</dbReference>
<evidence type="ECO:0000256" key="5">
    <source>
        <dbReference type="ARBA" id="ARBA00022741"/>
    </source>
</evidence>
<evidence type="ECO:0000259" key="12">
    <source>
        <dbReference type="SMART" id="SM01097"/>
    </source>
</evidence>
<comment type="catalytic activity">
    <reaction evidence="9 11">
        <text>hydrogencarbonate + L-glutamine + 2 ATP + H2O = carbamoyl phosphate + L-glutamate + 2 ADP + phosphate + 2 H(+)</text>
        <dbReference type="Rhea" id="RHEA:18633"/>
        <dbReference type="ChEBI" id="CHEBI:15377"/>
        <dbReference type="ChEBI" id="CHEBI:15378"/>
        <dbReference type="ChEBI" id="CHEBI:17544"/>
        <dbReference type="ChEBI" id="CHEBI:29985"/>
        <dbReference type="ChEBI" id="CHEBI:30616"/>
        <dbReference type="ChEBI" id="CHEBI:43474"/>
        <dbReference type="ChEBI" id="CHEBI:58228"/>
        <dbReference type="ChEBI" id="CHEBI:58359"/>
        <dbReference type="ChEBI" id="CHEBI:456216"/>
        <dbReference type="EC" id="6.3.5.5"/>
    </reaction>
</comment>
<feature type="binding site" evidence="11">
    <location>
        <position position="292"/>
    </location>
    <ligand>
        <name>L-glutamine</name>
        <dbReference type="ChEBI" id="CHEBI:58359"/>
    </ligand>
</feature>
<dbReference type="UniPathway" id="UPA00068">
    <property type="reaction ID" value="UER00171"/>
</dbReference>
<dbReference type="SMART" id="SM01097">
    <property type="entry name" value="CPSase_sm_chain"/>
    <property type="match status" value="1"/>
</dbReference>
<feature type="domain" description="Carbamoyl-phosphate synthase small subunit N-terminal" evidence="12">
    <location>
        <begin position="6"/>
        <end position="142"/>
    </location>
</feature>
<dbReference type="Pfam" id="PF00988">
    <property type="entry name" value="CPSase_sm_chain"/>
    <property type="match status" value="1"/>
</dbReference>
<feature type="active site" evidence="11">
    <location>
        <position position="332"/>
    </location>
</feature>
<dbReference type="SUPFAM" id="SSF52317">
    <property type="entry name" value="Class I glutamine amidotransferase-like"/>
    <property type="match status" value="1"/>
</dbReference>
<dbReference type="PROSITE" id="PS51273">
    <property type="entry name" value="GATASE_TYPE_1"/>
    <property type="match status" value="1"/>
</dbReference>
<dbReference type="GO" id="GO:0005524">
    <property type="term" value="F:ATP binding"/>
    <property type="evidence" value="ECO:0007669"/>
    <property type="project" value="UniProtKB-UniRule"/>
</dbReference>
<dbReference type="CDD" id="cd01744">
    <property type="entry name" value="GATase1_CPSase"/>
    <property type="match status" value="1"/>
</dbReference>
<evidence type="ECO:0000256" key="1">
    <source>
        <dbReference type="ARBA" id="ARBA00004812"/>
    </source>
</evidence>
<dbReference type="OrthoDB" id="9804328at2"/>
<feature type="binding site" evidence="11">
    <location>
        <position position="252"/>
    </location>
    <ligand>
        <name>L-glutamine</name>
        <dbReference type="ChEBI" id="CHEBI:58359"/>
    </ligand>
</feature>
<organism evidence="13 14">
    <name type="scientific">Candidatus Uzinura diaspidicola str. ASNER</name>
    <dbReference type="NCBI Taxonomy" id="1133592"/>
    <lineage>
        <taxon>Bacteria</taxon>
        <taxon>Pseudomonadati</taxon>
        <taxon>Bacteroidota</taxon>
        <taxon>Flavobacteriia</taxon>
        <taxon>Flavobacteriales</taxon>
        <taxon>Candidatus Uzinura</taxon>
    </lineage>
</organism>
<dbReference type="Proteomes" id="UP000011174">
    <property type="component" value="Chromosome"/>
</dbReference>
<feature type="binding site" evidence="11">
    <location>
        <position position="222"/>
    </location>
    <ligand>
        <name>L-glutamine</name>
        <dbReference type="ChEBI" id="CHEBI:58359"/>
    </ligand>
</feature>
<dbReference type="EC" id="6.3.5.5" evidence="11"/>
<gene>
    <name evidence="11 13" type="primary">carA</name>
    <name evidence="13" type="ORF">ASNER_233</name>
</gene>
<dbReference type="Pfam" id="PF00117">
    <property type="entry name" value="GATase"/>
    <property type="match status" value="1"/>
</dbReference>
<dbReference type="Gene3D" id="3.40.50.880">
    <property type="match status" value="1"/>
</dbReference>
<dbReference type="PANTHER" id="PTHR43418">
    <property type="entry name" value="MULTIFUNCTIONAL TRYPTOPHAN BIOSYNTHESIS PROTEIN-RELATED"/>
    <property type="match status" value="1"/>
</dbReference>
<dbReference type="InterPro" id="IPR029062">
    <property type="entry name" value="Class_I_gatase-like"/>
</dbReference>
<comment type="catalytic activity">
    <reaction evidence="10 11">
        <text>L-glutamine + H2O = L-glutamate + NH4(+)</text>
        <dbReference type="Rhea" id="RHEA:15889"/>
        <dbReference type="ChEBI" id="CHEBI:15377"/>
        <dbReference type="ChEBI" id="CHEBI:28938"/>
        <dbReference type="ChEBI" id="CHEBI:29985"/>
        <dbReference type="ChEBI" id="CHEBI:58359"/>
    </reaction>
</comment>
<keyword evidence="14" id="KW-1185">Reference proteome</keyword>
<feature type="binding site" evidence="11">
    <location>
        <position position="50"/>
    </location>
    <ligand>
        <name>L-glutamine</name>
        <dbReference type="ChEBI" id="CHEBI:58359"/>
    </ligand>
</feature>
<comment type="function">
    <text evidence="11">Small subunit of the glutamine-dependent carbamoyl phosphate synthetase (CPSase). CPSase catalyzes the formation of carbamoyl phosphate from the ammonia moiety of glutamine, carbonate, and phosphate donated by ATP, constituting the first step of 2 biosynthetic pathways, one leading to arginine and/or urea and the other to pyrimidine nucleotides. The small subunit (glutamine amidotransferase) binds and cleaves glutamine to supply the large subunit with the substrate ammonia.</text>
</comment>
<feature type="binding site" evidence="11">
    <location>
        <position position="220"/>
    </location>
    <ligand>
        <name>L-glutamine</name>
        <dbReference type="ChEBI" id="CHEBI:58359"/>
    </ligand>
</feature>
<feature type="active site" evidence="11">
    <location>
        <position position="334"/>
    </location>
</feature>
<feature type="binding site" evidence="11">
    <location>
        <position position="290"/>
    </location>
    <ligand>
        <name>L-glutamine</name>
        <dbReference type="ChEBI" id="CHEBI:58359"/>
    </ligand>
</feature>
<dbReference type="FunFam" id="3.50.30.20:FF:000001">
    <property type="entry name" value="Carbamoyl-phosphate synthase small chain"/>
    <property type="match status" value="1"/>
</dbReference>